<dbReference type="AlphaFoldDB" id="A0A1G9S9N1"/>
<organism evidence="3 4">
    <name type="scientific">Allokutzneria albata</name>
    <name type="common">Kibdelosporangium albatum</name>
    <dbReference type="NCBI Taxonomy" id="211114"/>
    <lineage>
        <taxon>Bacteria</taxon>
        <taxon>Bacillati</taxon>
        <taxon>Actinomycetota</taxon>
        <taxon>Actinomycetes</taxon>
        <taxon>Pseudonocardiales</taxon>
        <taxon>Pseudonocardiaceae</taxon>
        <taxon>Allokutzneria</taxon>
    </lineage>
</organism>
<dbReference type="InterPro" id="IPR009057">
    <property type="entry name" value="Homeodomain-like_sf"/>
</dbReference>
<dbReference type="RefSeq" id="WP_030432237.1">
    <property type="nucleotide sequence ID" value="NZ_JOEF01000024.1"/>
</dbReference>
<dbReference type="Pfam" id="PF13518">
    <property type="entry name" value="HTH_28"/>
    <property type="match status" value="1"/>
</dbReference>
<gene>
    <name evidence="3" type="ORF">SAMN04489726_0997</name>
</gene>
<protein>
    <submittedName>
        <fullName evidence="3">Transposase</fullName>
    </submittedName>
</protein>
<dbReference type="STRING" id="211114.SAMN04489726_0997"/>
<dbReference type="Proteomes" id="UP000183376">
    <property type="component" value="Chromosome I"/>
</dbReference>
<feature type="domain" description="Insertion element IS150 protein InsJ-like helix-turn-helix" evidence="2">
    <location>
        <begin position="3"/>
        <end position="38"/>
    </location>
</feature>
<dbReference type="EMBL" id="LT629701">
    <property type="protein sequence ID" value="SDM32198.1"/>
    <property type="molecule type" value="Genomic_DNA"/>
</dbReference>
<evidence type="ECO:0000259" key="2">
    <source>
        <dbReference type="Pfam" id="PF13518"/>
    </source>
</evidence>
<sequence length="100" mass="11081">MEFKAQIVELFRRGGRTFSDIASEFDLSPTTVADWVRAAANNEGKMLSESHTGGGDPQQPRAKDGGAAEIAALKRQLRQKEEELEVLGKALSYFARRKDQ</sequence>
<keyword evidence="4" id="KW-1185">Reference proteome</keyword>
<reference evidence="3 4" key="1">
    <citation type="submission" date="2016-10" db="EMBL/GenBank/DDBJ databases">
        <authorList>
            <person name="de Groot N.N."/>
        </authorList>
    </citation>
    <scope>NUCLEOTIDE SEQUENCE [LARGE SCALE GENOMIC DNA]</scope>
    <source>
        <strain evidence="3 4">DSM 44149</strain>
    </source>
</reference>
<dbReference type="InterPro" id="IPR055247">
    <property type="entry name" value="InsJ-like_HTH"/>
</dbReference>
<proteinExistence type="predicted"/>
<evidence type="ECO:0000313" key="3">
    <source>
        <dbReference type="EMBL" id="SDM32198.1"/>
    </source>
</evidence>
<feature type="region of interest" description="Disordered" evidence="1">
    <location>
        <begin position="44"/>
        <end position="65"/>
    </location>
</feature>
<dbReference type="Gene3D" id="1.10.10.60">
    <property type="entry name" value="Homeodomain-like"/>
    <property type="match status" value="1"/>
</dbReference>
<dbReference type="SUPFAM" id="SSF46689">
    <property type="entry name" value="Homeodomain-like"/>
    <property type="match status" value="1"/>
</dbReference>
<evidence type="ECO:0000313" key="4">
    <source>
        <dbReference type="Proteomes" id="UP000183376"/>
    </source>
</evidence>
<dbReference type="OrthoDB" id="4426778at2"/>
<name>A0A1G9S9N1_ALLAB</name>
<evidence type="ECO:0000256" key="1">
    <source>
        <dbReference type="SAM" id="MobiDB-lite"/>
    </source>
</evidence>
<accession>A0A1G9S9N1</accession>